<feature type="domain" description="Carbohydrate kinase FGGY N-terminal" evidence="5">
    <location>
        <begin position="6"/>
        <end position="249"/>
    </location>
</feature>
<dbReference type="PANTHER" id="PTHR43095">
    <property type="entry name" value="SUGAR KINASE"/>
    <property type="match status" value="1"/>
</dbReference>
<keyword evidence="8" id="KW-1185">Reference proteome</keyword>
<dbReference type="InterPro" id="IPR000577">
    <property type="entry name" value="Carb_kinase_FGGY"/>
</dbReference>
<evidence type="ECO:0000313" key="7">
    <source>
        <dbReference type="EMBL" id="OBR63064.1"/>
    </source>
</evidence>
<evidence type="ECO:0000256" key="4">
    <source>
        <dbReference type="RuleBase" id="RU003733"/>
    </source>
</evidence>
<feature type="domain" description="Carbohydrate kinase FGGY C-terminal" evidence="6">
    <location>
        <begin position="258"/>
        <end position="451"/>
    </location>
</feature>
<sequence>MNGIYGIGVDIGTTSTKAVVFTEQGFIKTQHAIEYPMHTPEPGAAEQDPDVIFAAVIEVIAGCMRTLGQEGDHVAFVSFSSAMHSVIPVDSEGTPLSPCLTWADNRSKGWCDKLEKEWNGLHIYRRTGTPIHPMNPLTKLIWLRNDHPELFSRASKFISIKEYVFFKLFGQYVSDYSVASATGLLNVETLQWDSEALAMAGIGPNKLSQLVPPTFSLSGLSAEYAAAMGIKRELPFVVGASDGALSNIGLGATAPGVAAITIGTSGAFRILSDKPQLDSKGRTFCYAVTDSKWLVGGPVNNGGIVFRWVKEQLGGLEVQEAERTGKDAYELLTALAATIKPGSEGLLFHPYLAGERAPLWNADARGSYYGLTLRHTRAHMVRAAMEGILYNLKSVLSIVESLCGPASRIKASGGFARSSLWRSMMADILGREVLIPDCIESSCLGAVMIGFNSVGYREDWRIGEGSELHGHVPDAANAAVYQELFGIFQKLSPALVQHYEAIAEYQRK</sequence>
<dbReference type="InterPro" id="IPR043129">
    <property type="entry name" value="ATPase_NBD"/>
</dbReference>
<evidence type="ECO:0000256" key="1">
    <source>
        <dbReference type="ARBA" id="ARBA00009156"/>
    </source>
</evidence>
<dbReference type="NCBIfam" id="TIGR01314">
    <property type="entry name" value="gntK_FGGY"/>
    <property type="match status" value="1"/>
</dbReference>
<dbReference type="InterPro" id="IPR006002">
    <property type="entry name" value="Gluconate_kinase"/>
</dbReference>
<dbReference type="PIRSF" id="PIRSF000538">
    <property type="entry name" value="GlpK"/>
    <property type="match status" value="1"/>
</dbReference>
<evidence type="ECO:0000259" key="5">
    <source>
        <dbReference type="Pfam" id="PF00370"/>
    </source>
</evidence>
<accession>A0A1A5YBU6</accession>
<comment type="caution">
    <text evidence="7">The sequence shown here is derived from an EMBL/GenBank/DDBJ whole genome shotgun (WGS) entry which is preliminary data.</text>
</comment>
<comment type="similarity">
    <text evidence="1 4">Belongs to the FGGY kinase family.</text>
</comment>
<dbReference type="STRING" id="1844972.A7K91_23450"/>
<dbReference type="Gene3D" id="3.30.420.40">
    <property type="match status" value="2"/>
</dbReference>
<dbReference type="PANTHER" id="PTHR43095:SF2">
    <property type="entry name" value="GLUCONOKINASE"/>
    <property type="match status" value="1"/>
</dbReference>
<dbReference type="InterPro" id="IPR018485">
    <property type="entry name" value="FGGY_C"/>
</dbReference>
<dbReference type="AlphaFoldDB" id="A0A1A5YBU6"/>
<dbReference type="RefSeq" id="WP_068686642.1">
    <property type="nucleotide sequence ID" value="NZ_LYPA01000075.1"/>
</dbReference>
<dbReference type="Pfam" id="PF02782">
    <property type="entry name" value="FGGY_C"/>
    <property type="match status" value="1"/>
</dbReference>
<gene>
    <name evidence="7" type="ORF">A7K91_23450</name>
</gene>
<dbReference type="InterPro" id="IPR018484">
    <property type="entry name" value="FGGY_N"/>
</dbReference>
<proteinExistence type="inferred from homology"/>
<organism evidence="7 8">
    <name type="scientific">Paenibacillus oryzae</name>
    <dbReference type="NCBI Taxonomy" id="1844972"/>
    <lineage>
        <taxon>Bacteria</taxon>
        <taxon>Bacillati</taxon>
        <taxon>Bacillota</taxon>
        <taxon>Bacilli</taxon>
        <taxon>Bacillales</taxon>
        <taxon>Paenibacillaceae</taxon>
        <taxon>Paenibacillus</taxon>
    </lineage>
</organism>
<dbReference type="Pfam" id="PF00370">
    <property type="entry name" value="FGGY_N"/>
    <property type="match status" value="1"/>
</dbReference>
<dbReference type="Proteomes" id="UP000092024">
    <property type="component" value="Unassembled WGS sequence"/>
</dbReference>
<evidence type="ECO:0000256" key="2">
    <source>
        <dbReference type="ARBA" id="ARBA00022679"/>
    </source>
</evidence>
<dbReference type="EMBL" id="LYPA01000075">
    <property type="protein sequence ID" value="OBR63064.1"/>
    <property type="molecule type" value="Genomic_DNA"/>
</dbReference>
<dbReference type="PROSITE" id="PS00445">
    <property type="entry name" value="FGGY_KINASES_2"/>
    <property type="match status" value="1"/>
</dbReference>
<name>A0A1A5YBU6_9BACL</name>
<dbReference type="SUPFAM" id="SSF53067">
    <property type="entry name" value="Actin-like ATPase domain"/>
    <property type="match status" value="2"/>
</dbReference>
<dbReference type="OrthoDB" id="9805576at2"/>
<evidence type="ECO:0000313" key="8">
    <source>
        <dbReference type="Proteomes" id="UP000092024"/>
    </source>
</evidence>
<evidence type="ECO:0000259" key="6">
    <source>
        <dbReference type="Pfam" id="PF02782"/>
    </source>
</evidence>
<protein>
    <submittedName>
        <fullName evidence="7">Gluconate kinase</fullName>
    </submittedName>
</protein>
<dbReference type="InterPro" id="IPR050406">
    <property type="entry name" value="FGGY_Carb_Kinase"/>
</dbReference>
<dbReference type="GO" id="GO:0019521">
    <property type="term" value="P:D-gluconate metabolic process"/>
    <property type="evidence" value="ECO:0007669"/>
    <property type="project" value="InterPro"/>
</dbReference>
<dbReference type="GO" id="GO:0046316">
    <property type="term" value="F:gluconokinase activity"/>
    <property type="evidence" value="ECO:0007669"/>
    <property type="project" value="InterPro"/>
</dbReference>
<evidence type="ECO:0000256" key="3">
    <source>
        <dbReference type="ARBA" id="ARBA00022777"/>
    </source>
</evidence>
<dbReference type="CDD" id="cd07770">
    <property type="entry name" value="ASKHA_NBD_FGGY_GntK"/>
    <property type="match status" value="1"/>
</dbReference>
<keyword evidence="3 4" id="KW-0418">Kinase</keyword>
<dbReference type="InterPro" id="IPR018483">
    <property type="entry name" value="Carb_kinase_FGGY_CS"/>
</dbReference>
<reference evidence="7 8" key="1">
    <citation type="submission" date="2016-05" db="EMBL/GenBank/DDBJ databases">
        <title>Paenibacillus oryzae. sp. nov., isolated from the rice root.</title>
        <authorList>
            <person name="Zhang J."/>
            <person name="Zhang X."/>
        </authorList>
    </citation>
    <scope>NUCLEOTIDE SEQUENCE [LARGE SCALE GENOMIC DNA]</scope>
    <source>
        <strain evidence="7 8">1DrF-4</strain>
    </source>
</reference>
<keyword evidence="2 4" id="KW-0808">Transferase</keyword>